<dbReference type="SUPFAM" id="SSF54001">
    <property type="entry name" value="Cysteine proteinases"/>
    <property type="match status" value="1"/>
</dbReference>
<organism evidence="3">
    <name type="scientific">uncultured Armatimonadetes bacterium</name>
    <dbReference type="NCBI Taxonomy" id="157466"/>
    <lineage>
        <taxon>Bacteria</taxon>
        <taxon>Bacillati</taxon>
        <taxon>Armatimonadota</taxon>
        <taxon>environmental samples</taxon>
    </lineage>
</organism>
<evidence type="ECO:0000313" key="3">
    <source>
        <dbReference type="EMBL" id="CAA9274241.1"/>
    </source>
</evidence>
<keyword evidence="1" id="KW-0472">Membrane</keyword>
<feature type="transmembrane region" description="Helical" evidence="1">
    <location>
        <begin position="99"/>
        <end position="118"/>
    </location>
</feature>
<keyword evidence="1" id="KW-0812">Transmembrane</keyword>
<feature type="transmembrane region" description="Helical" evidence="1">
    <location>
        <begin position="150"/>
        <end position="169"/>
    </location>
</feature>
<dbReference type="InterPro" id="IPR038765">
    <property type="entry name" value="Papain-like_cys_pep_sf"/>
</dbReference>
<sequence length="673" mass="72993">MAITVPAAAAGPASGDDARHLPLPAIAAALVAFGALYVTASGLSLLPVLAAALLATHFFGARLPRQPAALWVARILLAGLVFLANPQEPANADYLMGSARFRNIFGLLFASELVLHAWRRHPDRGALLLPVLLHSGMVFLTACNTFETGYIRYFAPAYTFLVAVSLRHYRVRGGAAAGRAGWFWAGGLRGLLVVLGLGLGFGGYVAFWTWRGEITEIGSRLLGERRWPEGRGMAAQPTLGPTFGLRGSAARVLRVEDFSGVGHLRGMAFDLYRSGRWGPVVGQRRFDPPGPLDLQSRGMASLTGLSDMRITRLDAGTRLLFAPLNTAALDQGEADDLEWSPSTGAALRSSIRPPYTYRVTVPENERHQGPLARAVTPEERERCLVVPESLDPRVRGLAHRIGGTRVGAEERIEAVVTYLMANHAYSLRTDPGDGDPVSNFLLQDKDAHCEFFASAAALLLRCLGVPARYVTGYYAHESGGPGVAIVRQRDAHAWAEAWVDGVGWVVVDATPGDGRPDHEPDRIPVWQAFWEWLQDRLQSLRDWLGGLTGRQFGLAVAGVGLVLAFGAAWPLLRQRARRGGDGEFAYAAAEAELASLALRFENVFRRQGAAFPPGRTWQEHLGSLERDGPLGAPAGEFVRAYNRARLGAPDDRSDALAGLRRLMDQMEKTSAER</sequence>
<gene>
    <name evidence="3" type="ORF">AVDCRST_MAG63-3184</name>
</gene>
<dbReference type="SMART" id="SM00460">
    <property type="entry name" value="TGc"/>
    <property type="match status" value="1"/>
</dbReference>
<feature type="transmembrane region" description="Helical" evidence="1">
    <location>
        <begin position="552"/>
        <end position="572"/>
    </location>
</feature>
<dbReference type="PANTHER" id="PTHR42736:SF1">
    <property type="entry name" value="PROTEIN-GLUTAMINE GAMMA-GLUTAMYLTRANSFERASE"/>
    <property type="match status" value="1"/>
</dbReference>
<dbReference type="EMBL" id="CADCTO010000411">
    <property type="protein sequence ID" value="CAA9274241.1"/>
    <property type="molecule type" value="Genomic_DNA"/>
</dbReference>
<feature type="transmembrane region" description="Helical" evidence="1">
    <location>
        <begin position="125"/>
        <end position="144"/>
    </location>
</feature>
<dbReference type="Gene3D" id="3.10.620.30">
    <property type="match status" value="1"/>
</dbReference>
<keyword evidence="1" id="KW-1133">Transmembrane helix</keyword>
<evidence type="ECO:0000256" key="1">
    <source>
        <dbReference type="SAM" id="Phobius"/>
    </source>
</evidence>
<reference evidence="3" key="1">
    <citation type="submission" date="2020-02" db="EMBL/GenBank/DDBJ databases">
        <authorList>
            <person name="Meier V. D."/>
        </authorList>
    </citation>
    <scope>NUCLEOTIDE SEQUENCE</scope>
    <source>
        <strain evidence="3">AVDCRST_MAG63</strain>
    </source>
</reference>
<dbReference type="Pfam" id="PF01841">
    <property type="entry name" value="Transglut_core"/>
    <property type="match status" value="1"/>
</dbReference>
<feature type="transmembrane region" description="Helical" evidence="1">
    <location>
        <begin position="190"/>
        <end position="210"/>
    </location>
</feature>
<dbReference type="InterPro" id="IPR002931">
    <property type="entry name" value="Transglutaminase-like"/>
</dbReference>
<protein>
    <recommendedName>
        <fullName evidence="2">Transglutaminase-like domain-containing protein</fullName>
    </recommendedName>
</protein>
<feature type="transmembrane region" description="Helical" evidence="1">
    <location>
        <begin position="68"/>
        <end position="87"/>
    </location>
</feature>
<proteinExistence type="predicted"/>
<dbReference type="PANTHER" id="PTHR42736">
    <property type="entry name" value="PROTEIN-GLUTAMINE GAMMA-GLUTAMYLTRANSFERASE"/>
    <property type="match status" value="1"/>
</dbReference>
<feature type="domain" description="Transglutaminase-like" evidence="2">
    <location>
        <begin position="441"/>
        <end position="511"/>
    </location>
</feature>
<name>A0A6J4JBD6_9BACT</name>
<accession>A0A6J4JBD6</accession>
<dbReference type="AlphaFoldDB" id="A0A6J4JBD6"/>
<evidence type="ECO:0000259" key="2">
    <source>
        <dbReference type="SMART" id="SM00460"/>
    </source>
</evidence>
<dbReference type="InterPro" id="IPR052901">
    <property type="entry name" value="Bact_TGase-like"/>
</dbReference>
<feature type="transmembrane region" description="Helical" evidence="1">
    <location>
        <begin position="25"/>
        <end position="56"/>
    </location>
</feature>